<name>A0A7W8BZU7_9BACT</name>
<protein>
    <submittedName>
        <fullName evidence="1">Uncharacterized protein</fullName>
    </submittedName>
</protein>
<sequence>MPHQIGELQPPMAGDLKDRIVEPGCQLFDATCFATTCGAEDIERFMCPLCPLKIYEPDHHVAARLMEDIVVINCRGVGRRNGIAPDRGARGLAAENLTGIKVGGLKRVKFRNIRAFHYCLQKQKGAPSWVRLPVNLL</sequence>
<gene>
    <name evidence="1" type="ORF">HNQ38_001084</name>
</gene>
<evidence type="ECO:0000313" key="1">
    <source>
        <dbReference type="EMBL" id="MBB5143005.1"/>
    </source>
</evidence>
<comment type="caution">
    <text evidence="1">The sequence shown here is derived from an EMBL/GenBank/DDBJ whole genome shotgun (WGS) entry which is preliminary data.</text>
</comment>
<dbReference type="Proteomes" id="UP000539075">
    <property type="component" value="Unassembled WGS sequence"/>
</dbReference>
<dbReference type="EMBL" id="JACHGO010000002">
    <property type="protein sequence ID" value="MBB5143005.1"/>
    <property type="molecule type" value="Genomic_DNA"/>
</dbReference>
<keyword evidence="2" id="KW-1185">Reference proteome</keyword>
<reference evidence="1 2" key="1">
    <citation type="submission" date="2020-08" db="EMBL/GenBank/DDBJ databases">
        <title>Genomic Encyclopedia of Type Strains, Phase IV (KMG-IV): sequencing the most valuable type-strain genomes for metagenomic binning, comparative biology and taxonomic classification.</title>
        <authorList>
            <person name="Goeker M."/>
        </authorList>
    </citation>
    <scope>NUCLEOTIDE SEQUENCE [LARGE SCALE GENOMIC DNA]</scope>
    <source>
        <strain evidence="1 2">DSM 11275</strain>
    </source>
</reference>
<evidence type="ECO:0000313" key="2">
    <source>
        <dbReference type="Proteomes" id="UP000539075"/>
    </source>
</evidence>
<organism evidence="1 2">
    <name type="scientific">Desulfovibrio intestinalis</name>
    <dbReference type="NCBI Taxonomy" id="58621"/>
    <lineage>
        <taxon>Bacteria</taxon>
        <taxon>Pseudomonadati</taxon>
        <taxon>Thermodesulfobacteriota</taxon>
        <taxon>Desulfovibrionia</taxon>
        <taxon>Desulfovibrionales</taxon>
        <taxon>Desulfovibrionaceae</taxon>
        <taxon>Desulfovibrio</taxon>
    </lineage>
</organism>
<accession>A0A7W8BZU7</accession>
<proteinExistence type="predicted"/>
<dbReference type="AlphaFoldDB" id="A0A7W8BZU7"/>